<keyword evidence="5 7" id="KW-1133">Transmembrane helix</keyword>
<dbReference type="SUPFAM" id="SSF103473">
    <property type="entry name" value="MFS general substrate transporter"/>
    <property type="match status" value="1"/>
</dbReference>
<comment type="subcellular location">
    <subcellularLocation>
        <location evidence="1">Membrane</location>
        <topology evidence="1">Multi-pass membrane protein</topology>
    </subcellularLocation>
</comment>
<dbReference type="STRING" id="675824.A0A1E3QGF6"/>
<keyword evidence="9" id="KW-1185">Reference proteome</keyword>
<keyword evidence="4 7" id="KW-0812">Transmembrane</keyword>
<reference evidence="8 9" key="1">
    <citation type="journal article" date="2016" name="Proc. Natl. Acad. Sci. U.S.A.">
        <title>Comparative genomics of biotechnologically important yeasts.</title>
        <authorList>
            <person name="Riley R."/>
            <person name="Haridas S."/>
            <person name="Wolfe K.H."/>
            <person name="Lopes M.R."/>
            <person name="Hittinger C.T."/>
            <person name="Goeker M."/>
            <person name="Salamov A.A."/>
            <person name="Wisecaver J.H."/>
            <person name="Long T.M."/>
            <person name="Calvey C.H."/>
            <person name="Aerts A.L."/>
            <person name="Barry K.W."/>
            <person name="Choi C."/>
            <person name="Clum A."/>
            <person name="Coughlan A.Y."/>
            <person name="Deshpande S."/>
            <person name="Douglass A.P."/>
            <person name="Hanson S.J."/>
            <person name="Klenk H.-P."/>
            <person name="LaButti K.M."/>
            <person name="Lapidus A."/>
            <person name="Lindquist E.A."/>
            <person name="Lipzen A.M."/>
            <person name="Meier-Kolthoff J.P."/>
            <person name="Ohm R.A."/>
            <person name="Otillar R.P."/>
            <person name="Pangilinan J.L."/>
            <person name="Peng Y."/>
            <person name="Rokas A."/>
            <person name="Rosa C.A."/>
            <person name="Scheuner C."/>
            <person name="Sibirny A.A."/>
            <person name="Slot J.C."/>
            <person name="Stielow J.B."/>
            <person name="Sun H."/>
            <person name="Kurtzman C.P."/>
            <person name="Blackwell M."/>
            <person name="Grigoriev I.V."/>
            <person name="Jeffries T.W."/>
        </authorList>
    </citation>
    <scope>NUCLEOTIDE SEQUENCE [LARGE SCALE GENOMIC DNA]</scope>
    <source>
        <strain evidence="8 9">NRRL Y-11557</strain>
    </source>
</reference>
<dbReference type="InterPro" id="IPR036259">
    <property type="entry name" value="MFS_trans_sf"/>
</dbReference>
<evidence type="ECO:0000256" key="6">
    <source>
        <dbReference type="ARBA" id="ARBA00023136"/>
    </source>
</evidence>
<dbReference type="Proteomes" id="UP000094385">
    <property type="component" value="Unassembled WGS sequence"/>
</dbReference>
<gene>
    <name evidence="8" type="ORF">LIPSTDRAFT_101377</name>
</gene>
<keyword evidence="6 7" id="KW-0472">Membrane</keyword>
<organism evidence="8 9">
    <name type="scientific">Lipomyces starkeyi NRRL Y-11557</name>
    <dbReference type="NCBI Taxonomy" id="675824"/>
    <lineage>
        <taxon>Eukaryota</taxon>
        <taxon>Fungi</taxon>
        <taxon>Dikarya</taxon>
        <taxon>Ascomycota</taxon>
        <taxon>Saccharomycotina</taxon>
        <taxon>Lipomycetes</taxon>
        <taxon>Lipomycetales</taxon>
        <taxon>Lipomycetaceae</taxon>
        <taxon>Lipomyces</taxon>
    </lineage>
</organism>
<feature type="transmembrane region" description="Helical" evidence="7">
    <location>
        <begin position="39"/>
        <end position="64"/>
    </location>
</feature>
<dbReference type="EMBL" id="KV454289">
    <property type="protein sequence ID" value="ODQ76067.1"/>
    <property type="molecule type" value="Genomic_DNA"/>
</dbReference>
<evidence type="ECO:0000256" key="1">
    <source>
        <dbReference type="ARBA" id="ARBA00004141"/>
    </source>
</evidence>
<dbReference type="InterPro" id="IPR005828">
    <property type="entry name" value="MFS_sugar_transport-like"/>
</dbReference>
<keyword evidence="2" id="KW-0813">Transport</keyword>
<evidence type="ECO:0000256" key="7">
    <source>
        <dbReference type="SAM" id="Phobius"/>
    </source>
</evidence>
<sequence>MTYFGRRTLYLTGMVVMFCLLLIIGCICVTPSASKGGSWGIGSMLLLFTLVYDCTVGPVCYSLVAEIPATRLRSKSIVIARNIYNVGCIVNNIITPYMLNPTAWNWKAKTAARKFKTTAVDPFNGVTSELDTPKSAAIMVENVEKE</sequence>
<evidence type="ECO:0000313" key="9">
    <source>
        <dbReference type="Proteomes" id="UP000094385"/>
    </source>
</evidence>
<evidence type="ECO:0000256" key="3">
    <source>
        <dbReference type="ARBA" id="ARBA00022597"/>
    </source>
</evidence>
<evidence type="ECO:0000256" key="4">
    <source>
        <dbReference type="ARBA" id="ARBA00022692"/>
    </source>
</evidence>
<evidence type="ECO:0008006" key="10">
    <source>
        <dbReference type="Google" id="ProtNLM"/>
    </source>
</evidence>
<dbReference type="GO" id="GO:0005351">
    <property type="term" value="F:carbohydrate:proton symporter activity"/>
    <property type="evidence" value="ECO:0007669"/>
    <property type="project" value="TreeGrafter"/>
</dbReference>
<dbReference type="GO" id="GO:0016020">
    <property type="term" value="C:membrane"/>
    <property type="evidence" value="ECO:0007669"/>
    <property type="project" value="UniProtKB-SubCell"/>
</dbReference>
<evidence type="ECO:0000313" key="8">
    <source>
        <dbReference type="EMBL" id="ODQ76067.1"/>
    </source>
</evidence>
<accession>A0A1E3QGF6</accession>
<dbReference type="InterPro" id="IPR050360">
    <property type="entry name" value="MFS_Sugar_Transporters"/>
</dbReference>
<proteinExistence type="predicted"/>
<dbReference type="PANTHER" id="PTHR48022:SF5">
    <property type="entry name" value="ALPHA-GLUCOSIDES PERMEASE MPH2-RELATED"/>
    <property type="match status" value="1"/>
</dbReference>
<evidence type="ECO:0000256" key="2">
    <source>
        <dbReference type="ARBA" id="ARBA00022448"/>
    </source>
</evidence>
<dbReference type="AlphaFoldDB" id="A0A1E3QGF6"/>
<protein>
    <recommendedName>
        <fullName evidence="10">Major facilitator superfamily (MFS) profile domain-containing protein</fullName>
    </recommendedName>
</protein>
<feature type="transmembrane region" description="Helical" evidence="7">
    <location>
        <begin position="9"/>
        <end position="33"/>
    </location>
</feature>
<dbReference type="Gene3D" id="1.20.1250.20">
    <property type="entry name" value="MFS general substrate transporter like domains"/>
    <property type="match status" value="1"/>
</dbReference>
<dbReference type="PANTHER" id="PTHR48022">
    <property type="entry name" value="PLASTIDIC GLUCOSE TRANSPORTER 4"/>
    <property type="match status" value="1"/>
</dbReference>
<keyword evidence="3" id="KW-0762">Sugar transport</keyword>
<evidence type="ECO:0000256" key="5">
    <source>
        <dbReference type="ARBA" id="ARBA00022989"/>
    </source>
</evidence>
<name>A0A1E3QGF6_LIPST</name>
<dbReference type="Pfam" id="PF00083">
    <property type="entry name" value="Sugar_tr"/>
    <property type="match status" value="1"/>
</dbReference>
<dbReference type="PROSITE" id="PS51257">
    <property type="entry name" value="PROKAR_LIPOPROTEIN"/>
    <property type="match status" value="1"/>
</dbReference>
<dbReference type="OrthoDB" id="4062836at2759"/>